<dbReference type="SUPFAM" id="SSF49265">
    <property type="entry name" value="Fibronectin type III"/>
    <property type="match status" value="1"/>
</dbReference>
<gene>
    <name evidence="4" type="ORF">AVEN_100432_1</name>
</gene>
<dbReference type="GO" id="GO:0045202">
    <property type="term" value="C:synapse"/>
    <property type="evidence" value="ECO:0007669"/>
    <property type="project" value="TreeGrafter"/>
</dbReference>
<sequence length="262" mass="29482">MTRTTPKLAPPPQISTSYQREGVWPTPSEDLNSIDGFYVGIKMVRSQEPYTFKPVEFKNTLFQHFEIGNLNRYTEYSIVVQAYNSMGAGPPSEETVARTLEFDRPNPPIMRQYFATSKTLKLSWETNNHPNAPISGYILYHRTEGNHWQETHLTGDRTAYTLHDLQCGSAYSFYLVAFNSAGRGNGSEIISARTDGSHKCLEPILGANLGCMGGLLPDLLPELLQQFLSFASSMVKLEDDTITQYTMAFAQTPWLVEFTMAQ</sequence>
<protein>
    <recommendedName>
        <fullName evidence="3">Fibronectin type-III domain-containing protein</fullName>
    </recommendedName>
</protein>
<dbReference type="InterPro" id="IPR013783">
    <property type="entry name" value="Ig-like_fold"/>
</dbReference>
<evidence type="ECO:0000313" key="4">
    <source>
        <dbReference type="EMBL" id="GBM09523.1"/>
    </source>
</evidence>
<dbReference type="PANTHER" id="PTHR13817">
    <property type="entry name" value="TITIN"/>
    <property type="match status" value="1"/>
</dbReference>
<dbReference type="Pfam" id="PF00041">
    <property type="entry name" value="fn3"/>
    <property type="match status" value="2"/>
</dbReference>
<dbReference type="GO" id="GO:0007156">
    <property type="term" value="P:homophilic cell adhesion via plasma membrane adhesion molecules"/>
    <property type="evidence" value="ECO:0007669"/>
    <property type="project" value="TreeGrafter"/>
</dbReference>
<feature type="region of interest" description="Disordered" evidence="2">
    <location>
        <begin position="1"/>
        <end position="24"/>
    </location>
</feature>
<feature type="domain" description="Fibronectin type-III" evidence="3">
    <location>
        <begin position="104"/>
        <end position="197"/>
    </location>
</feature>
<dbReference type="GO" id="GO:0007416">
    <property type="term" value="P:synapse assembly"/>
    <property type="evidence" value="ECO:0007669"/>
    <property type="project" value="TreeGrafter"/>
</dbReference>
<dbReference type="EMBL" id="BGPR01000271">
    <property type="protein sequence ID" value="GBM09523.1"/>
    <property type="molecule type" value="Genomic_DNA"/>
</dbReference>
<proteinExistence type="predicted"/>
<dbReference type="Proteomes" id="UP000499080">
    <property type="component" value="Unassembled WGS sequence"/>
</dbReference>
<evidence type="ECO:0000256" key="2">
    <source>
        <dbReference type="SAM" id="MobiDB-lite"/>
    </source>
</evidence>
<dbReference type="AlphaFoldDB" id="A0A4Y2CYR0"/>
<dbReference type="InterPro" id="IPR003961">
    <property type="entry name" value="FN3_dom"/>
</dbReference>
<dbReference type="SMART" id="SM00060">
    <property type="entry name" value="FN3"/>
    <property type="match status" value="2"/>
</dbReference>
<accession>A0A4Y2CYR0</accession>
<evidence type="ECO:0000259" key="3">
    <source>
        <dbReference type="PROSITE" id="PS50853"/>
    </source>
</evidence>
<dbReference type="PROSITE" id="PS50853">
    <property type="entry name" value="FN3"/>
    <property type="match status" value="2"/>
</dbReference>
<keyword evidence="5" id="KW-1185">Reference proteome</keyword>
<dbReference type="CDD" id="cd00063">
    <property type="entry name" value="FN3"/>
    <property type="match status" value="2"/>
</dbReference>
<organism evidence="4 5">
    <name type="scientific">Araneus ventricosus</name>
    <name type="common">Orbweaver spider</name>
    <name type="synonym">Epeira ventricosa</name>
    <dbReference type="NCBI Taxonomy" id="182803"/>
    <lineage>
        <taxon>Eukaryota</taxon>
        <taxon>Metazoa</taxon>
        <taxon>Ecdysozoa</taxon>
        <taxon>Arthropoda</taxon>
        <taxon>Chelicerata</taxon>
        <taxon>Arachnida</taxon>
        <taxon>Araneae</taxon>
        <taxon>Araneomorphae</taxon>
        <taxon>Entelegynae</taxon>
        <taxon>Araneoidea</taxon>
        <taxon>Araneidae</taxon>
        <taxon>Araneus</taxon>
    </lineage>
</organism>
<comment type="caution">
    <text evidence="4">The sequence shown here is derived from an EMBL/GenBank/DDBJ whole genome shotgun (WGS) entry which is preliminary data.</text>
</comment>
<evidence type="ECO:0000256" key="1">
    <source>
        <dbReference type="ARBA" id="ARBA00022737"/>
    </source>
</evidence>
<dbReference type="PANTHER" id="PTHR13817:SF102">
    <property type="entry name" value="DOWN SYNDROME CELL ADHESION MOLECULE-LIKE PROTEIN DSCAM2"/>
    <property type="match status" value="1"/>
</dbReference>
<dbReference type="InterPro" id="IPR036116">
    <property type="entry name" value="FN3_sf"/>
</dbReference>
<name>A0A4Y2CYR0_ARAVE</name>
<dbReference type="InterPro" id="IPR050964">
    <property type="entry name" value="Striated_Muscle_Regulatory"/>
</dbReference>
<dbReference type="OrthoDB" id="6244967at2759"/>
<dbReference type="Gene3D" id="2.60.40.10">
    <property type="entry name" value="Immunoglobulins"/>
    <property type="match status" value="2"/>
</dbReference>
<keyword evidence="1" id="KW-0677">Repeat</keyword>
<feature type="domain" description="Fibronectin type-III" evidence="3">
    <location>
        <begin position="6"/>
        <end position="102"/>
    </location>
</feature>
<evidence type="ECO:0000313" key="5">
    <source>
        <dbReference type="Proteomes" id="UP000499080"/>
    </source>
</evidence>
<reference evidence="4 5" key="1">
    <citation type="journal article" date="2019" name="Sci. Rep.">
        <title>Orb-weaving spider Araneus ventricosus genome elucidates the spidroin gene catalogue.</title>
        <authorList>
            <person name="Kono N."/>
            <person name="Nakamura H."/>
            <person name="Ohtoshi R."/>
            <person name="Moran D.A.P."/>
            <person name="Shinohara A."/>
            <person name="Yoshida Y."/>
            <person name="Fujiwara M."/>
            <person name="Mori M."/>
            <person name="Tomita M."/>
            <person name="Arakawa K."/>
        </authorList>
    </citation>
    <scope>NUCLEOTIDE SEQUENCE [LARGE SCALE GENOMIC DNA]</scope>
</reference>